<dbReference type="KEGG" id="bacg:D2962_15665"/>
<feature type="transmembrane region" description="Helical" evidence="6">
    <location>
        <begin position="75"/>
        <end position="94"/>
    </location>
</feature>
<feature type="transmembrane region" description="Helical" evidence="6">
    <location>
        <begin position="292"/>
        <end position="318"/>
    </location>
</feature>
<keyword evidence="3 6" id="KW-0812">Transmembrane</keyword>
<reference evidence="8 9" key="1">
    <citation type="submission" date="2018-10" db="EMBL/GenBank/DDBJ databases">
        <authorList>
            <person name="Zhang X."/>
        </authorList>
    </citation>
    <scope>NUCLEOTIDE SEQUENCE [LARGE SCALE GENOMIC DNA]</scope>
    <source>
        <strain evidence="8 9">SK-G1</strain>
    </source>
</reference>
<dbReference type="InterPro" id="IPR011701">
    <property type="entry name" value="MFS"/>
</dbReference>
<dbReference type="PANTHER" id="PTHR23531:SF1">
    <property type="entry name" value="QUINOLENE RESISTANCE PROTEIN NORA"/>
    <property type="match status" value="1"/>
</dbReference>
<evidence type="ECO:0000313" key="8">
    <source>
        <dbReference type="EMBL" id="AYO31849.1"/>
    </source>
</evidence>
<dbReference type="Gene3D" id="1.20.1250.20">
    <property type="entry name" value="MFS general substrate transporter like domains"/>
    <property type="match status" value="1"/>
</dbReference>
<accession>A0A3G2R8X8</accession>
<dbReference type="Pfam" id="PF07690">
    <property type="entry name" value="MFS_1"/>
    <property type="match status" value="1"/>
</dbReference>
<keyword evidence="2" id="KW-0813">Transport</keyword>
<evidence type="ECO:0000256" key="3">
    <source>
        <dbReference type="ARBA" id="ARBA00022692"/>
    </source>
</evidence>
<gene>
    <name evidence="8" type="ORF">D2962_15665</name>
</gene>
<feature type="transmembrane region" description="Helical" evidence="6">
    <location>
        <begin position="12"/>
        <end position="31"/>
    </location>
</feature>
<dbReference type="InterPro" id="IPR036259">
    <property type="entry name" value="MFS_trans_sf"/>
</dbReference>
<dbReference type="InterPro" id="IPR020846">
    <property type="entry name" value="MFS_dom"/>
</dbReference>
<dbReference type="Proteomes" id="UP000280960">
    <property type="component" value="Chromosome"/>
</dbReference>
<proteinExistence type="predicted"/>
<feature type="transmembrane region" description="Helical" evidence="6">
    <location>
        <begin position="236"/>
        <end position="256"/>
    </location>
</feature>
<keyword evidence="5 6" id="KW-0472">Membrane</keyword>
<evidence type="ECO:0000256" key="1">
    <source>
        <dbReference type="ARBA" id="ARBA00004651"/>
    </source>
</evidence>
<protein>
    <submittedName>
        <fullName evidence="8">MFS transporter</fullName>
    </submittedName>
</protein>
<dbReference type="RefSeq" id="WP_122015525.1">
    <property type="nucleotide sequence ID" value="NZ_CP033169.1"/>
</dbReference>
<evidence type="ECO:0000256" key="6">
    <source>
        <dbReference type="SAM" id="Phobius"/>
    </source>
</evidence>
<feature type="transmembrane region" description="Helical" evidence="6">
    <location>
        <begin position="325"/>
        <end position="343"/>
    </location>
</feature>
<feature type="transmembrane region" description="Helical" evidence="6">
    <location>
        <begin position="43"/>
        <end position="63"/>
    </location>
</feature>
<evidence type="ECO:0000256" key="5">
    <source>
        <dbReference type="ARBA" id="ARBA00023136"/>
    </source>
</evidence>
<dbReference type="PANTHER" id="PTHR23531">
    <property type="entry name" value="QUINOLENE RESISTANCE PROTEIN NORA"/>
    <property type="match status" value="1"/>
</dbReference>
<evidence type="ECO:0000313" key="9">
    <source>
        <dbReference type="Proteomes" id="UP000280960"/>
    </source>
</evidence>
<feature type="transmembrane region" description="Helical" evidence="6">
    <location>
        <begin position="206"/>
        <end position="230"/>
    </location>
</feature>
<name>A0A3G2R8X8_9FIRM</name>
<keyword evidence="9" id="KW-1185">Reference proteome</keyword>
<feature type="transmembrane region" description="Helical" evidence="6">
    <location>
        <begin position="164"/>
        <end position="185"/>
    </location>
</feature>
<dbReference type="GO" id="GO:0005886">
    <property type="term" value="C:plasma membrane"/>
    <property type="evidence" value="ECO:0007669"/>
    <property type="project" value="UniProtKB-SubCell"/>
</dbReference>
<evidence type="ECO:0000256" key="2">
    <source>
        <dbReference type="ARBA" id="ARBA00022448"/>
    </source>
</evidence>
<feature type="transmembrane region" description="Helical" evidence="6">
    <location>
        <begin position="133"/>
        <end position="152"/>
    </location>
</feature>
<evidence type="ECO:0000256" key="4">
    <source>
        <dbReference type="ARBA" id="ARBA00022989"/>
    </source>
</evidence>
<organism evidence="8 9">
    <name type="scientific">Biomaibacter acetigenes</name>
    <dbReference type="NCBI Taxonomy" id="2316383"/>
    <lineage>
        <taxon>Bacteria</taxon>
        <taxon>Bacillati</taxon>
        <taxon>Bacillota</taxon>
        <taxon>Clostridia</taxon>
        <taxon>Thermosediminibacterales</taxon>
        <taxon>Tepidanaerobacteraceae</taxon>
        <taxon>Biomaibacter</taxon>
    </lineage>
</organism>
<evidence type="ECO:0000259" key="7">
    <source>
        <dbReference type="PROSITE" id="PS50850"/>
    </source>
</evidence>
<feature type="transmembrane region" description="Helical" evidence="6">
    <location>
        <begin position="268"/>
        <end position="286"/>
    </location>
</feature>
<dbReference type="SUPFAM" id="SSF103473">
    <property type="entry name" value="MFS general substrate transporter"/>
    <property type="match status" value="1"/>
</dbReference>
<dbReference type="PROSITE" id="PS50850">
    <property type="entry name" value="MFS"/>
    <property type="match status" value="1"/>
</dbReference>
<dbReference type="AlphaFoldDB" id="A0A3G2R8X8"/>
<dbReference type="EMBL" id="CP033169">
    <property type="protein sequence ID" value="AYO31849.1"/>
    <property type="molecule type" value="Genomic_DNA"/>
</dbReference>
<dbReference type="InterPro" id="IPR052714">
    <property type="entry name" value="MFS_Exporter"/>
</dbReference>
<feature type="transmembrane region" description="Helical" evidence="6">
    <location>
        <begin position="100"/>
        <end position="121"/>
    </location>
</feature>
<keyword evidence="4 6" id="KW-1133">Transmembrane helix</keyword>
<comment type="subcellular location">
    <subcellularLocation>
        <location evidence="1">Cell membrane</location>
        <topology evidence="1">Multi-pass membrane protein</topology>
    </subcellularLocation>
</comment>
<dbReference type="GO" id="GO:0022857">
    <property type="term" value="F:transmembrane transporter activity"/>
    <property type="evidence" value="ECO:0007669"/>
    <property type="project" value="InterPro"/>
</dbReference>
<sequence>MKFDRNMKNFALVLAATIAFISTYYLMMPVIPSYMLQKGFDNMTIGLVVFFFSVSSLIARPLGGIWVEKMGSRKLMLISIMLFFITPVLVKLPLGVTGLGMAQLIYGLTIGAFTVASATFTTDISSAETIAQFMGLNSISFTIAKGIAPALGIKLMDITGFNGAVIATVITGLIALILAFLLTDIRTGRKAPESSNFMEILLHKYVYLPTIVLFCGMITFGAISAMLPVFAHERGIAGIEYFFLINTSVVVISRLIMGSWSKRYLESLVALSMVLMTLSFLAMSIVRNFYQLVVVALIYGFGFAILFPILTSVLVLNIPGLSRGMAIGIFSAGFDMGVAAGALLGGLSKFISFKWLYMILSLIPLTGYLIFQYVYRPTIRKITVNGDELGPIKSGQ</sequence>
<feature type="transmembrane region" description="Helical" evidence="6">
    <location>
        <begin position="355"/>
        <end position="375"/>
    </location>
</feature>
<feature type="domain" description="Major facilitator superfamily (MFS) profile" evidence="7">
    <location>
        <begin position="8"/>
        <end position="379"/>
    </location>
</feature>